<dbReference type="CDD" id="cd21856">
    <property type="entry name" value="Plk4BD_Cep192"/>
    <property type="match status" value="1"/>
</dbReference>
<accession>A0ABM2X3X5</accession>
<keyword evidence="10" id="KW-1185">Reference proteome</keyword>
<feature type="domain" description="Cep192/Spd-2-like" evidence="7">
    <location>
        <begin position="1775"/>
        <end position="1892"/>
    </location>
</feature>
<feature type="region of interest" description="Disordered" evidence="1">
    <location>
        <begin position="2095"/>
        <end position="2117"/>
    </location>
</feature>
<dbReference type="InterPro" id="IPR057662">
    <property type="entry name" value="CEP192_Aurora-A_bind"/>
</dbReference>
<dbReference type="RefSeq" id="XP_040597589.1">
    <property type="nucleotide sequence ID" value="XM_040741655.1"/>
</dbReference>
<dbReference type="GeneID" id="101827155"/>
<reference evidence="11 12" key="1">
    <citation type="submission" date="2025-05" db="UniProtKB">
        <authorList>
            <consortium name="RefSeq"/>
        </authorList>
    </citation>
    <scope>IDENTIFICATION</scope>
    <source>
        <tissue evidence="11 12">Liver</tissue>
    </source>
</reference>
<evidence type="ECO:0000313" key="10">
    <source>
        <dbReference type="Proteomes" id="UP000886700"/>
    </source>
</evidence>
<feature type="compositionally biased region" description="Basic and acidic residues" evidence="1">
    <location>
        <begin position="410"/>
        <end position="422"/>
    </location>
</feature>
<proteinExistence type="predicted"/>
<feature type="region of interest" description="Disordered" evidence="1">
    <location>
        <begin position="987"/>
        <end position="1022"/>
    </location>
</feature>
<dbReference type="InterPro" id="IPR054091">
    <property type="entry name" value="Cep192-like_D5"/>
</dbReference>
<dbReference type="InterPro" id="IPR054089">
    <property type="entry name" value="Cep192-like_D3"/>
</dbReference>
<evidence type="ECO:0000259" key="4">
    <source>
        <dbReference type="Pfam" id="PF22065"/>
    </source>
</evidence>
<dbReference type="Pfam" id="PF22066">
    <property type="entry name" value="Cep192_D8"/>
    <property type="match status" value="1"/>
</dbReference>
<feature type="compositionally biased region" description="Low complexity" evidence="1">
    <location>
        <begin position="1217"/>
        <end position="1230"/>
    </location>
</feature>
<dbReference type="RefSeq" id="XP_040597587.1">
    <property type="nucleotide sequence ID" value="XM_040741653.1"/>
</dbReference>
<dbReference type="Pfam" id="PF22076">
    <property type="entry name" value="Cep192_D6"/>
    <property type="match status" value="1"/>
</dbReference>
<feature type="domain" description="Cep192-like" evidence="5">
    <location>
        <begin position="2457"/>
        <end position="2555"/>
    </location>
</feature>
<dbReference type="Pfam" id="PF25763">
    <property type="entry name" value="Aurora-A_bind_CEP192"/>
    <property type="match status" value="1"/>
</dbReference>
<dbReference type="InterPro" id="IPR054088">
    <property type="entry name" value="Cep192-like_D8"/>
</dbReference>
<feature type="region of interest" description="Disordered" evidence="1">
    <location>
        <begin position="1211"/>
        <end position="1232"/>
    </location>
</feature>
<evidence type="ECO:0000259" key="8">
    <source>
        <dbReference type="Pfam" id="PF22074"/>
    </source>
</evidence>
<dbReference type="InterPro" id="IPR013783">
    <property type="entry name" value="Ig-like_fold"/>
</dbReference>
<dbReference type="Pfam" id="PF22064">
    <property type="entry name" value="Cep192_D2"/>
    <property type="match status" value="1"/>
</dbReference>
<dbReference type="PANTHER" id="PTHR16029">
    <property type="entry name" value="CENTROSOMAL PROTEIN OF 192 KDA"/>
    <property type="match status" value="1"/>
</dbReference>
<evidence type="ECO:0000313" key="12">
    <source>
        <dbReference type="RefSeq" id="XP_040597589.1"/>
    </source>
</evidence>
<feature type="compositionally biased region" description="Polar residues" evidence="1">
    <location>
        <begin position="2105"/>
        <end position="2114"/>
    </location>
</feature>
<feature type="domain" description="Cep192-like" evidence="8">
    <location>
        <begin position="1898"/>
        <end position="2078"/>
    </location>
</feature>
<dbReference type="InterPro" id="IPR054087">
    <property type="entry name" value="Cep192-like_D7"/>
</dbReference>
<feature type="region of interest" description="Disordered" evidence="1">
    <location>
        <begin position="112"/>
        <end position="141"/>
    </location>
</feature>
<dbReference type="InterPro" id="IPR039103">
    <property type="entry name" value="Spd-2/CEP192"/>
</dbReference>
<feature type="domain" description="Cep192-like" evidence="6">
    <location>
        <begin position="1659"/>
        <end position="1757"/>
    </location>
</feature>
<feature type="domain" description="Cep192-like" evidence="9">
    <location>
        <begin position="2145"/>
        <end position="2250"/>
    </location>
</feature>
<dbReference type="InterPro" id="IPR054092">
    <property type="entry name" value="Cep192-like_D6"/>
</dbReference>
<feature type="domain" description="Cep192-like" evidence="2">
    <location>
        <begin position="1381"/>
        <end position="1502"/>
    </location>
</feature>
<dbReference type="Pfam" id="PF22065">
    <property type="entry name" value="Cep192_D7"/>
    <property type="match status" value="1"/>
</dbReference>
<evidence type="ECO:0000259" key="5">
    <source>
        <dbReference type="Pfam" id="PF22066"/>
    </source>
</evidence>
<gene>
    <name evidence="11 12" type="primary">Cep192</name>
</gene>
<name>A0ABM2X3X5_MESAU</name>
<dbReference type="Pfam" id="PF22060">
    <property type="entry name" value="Cep192_D1"/>
    <property type="match status" value="1"/>
</dbReference>
<dbReference type="Pfam" id="PF22074">
    <property type="entry name" value="Cep192_D5"/>
    <property type="match status" value="1"/>
</dbReference>
<dbReference type="Gene3D" id="2.60.40.10">
    <property type="entry name" value="Immunoglobulins"/>
    <property type="match status" value="3"/>
</dbReference>
<protein>
    <submittedName>
        <fullName evidence="11 12">Centrosomal protein of 192 kDa isoform X1</fullName>
    </submittedName>
</protein>
<dbReference type="Proteomes" id="UP000886700">
    <property type="component" value="Unplaced"/>
</dbReference>
<evidence type="ECO:0000259" key="2">
    <source>
        <dbReference type="Pfam" id="PF22060"/>
    </source>
</evidence>
<evidence type="ECO:0000259" key="7">
    <source>
        <dbReference type="Pfam" id="PF22073"/>
    </source>
</evidence>
<organism evidence="10 11">
    <name type="scientific">Mesocricetus auratus</name>
    <name type="common">Golden hamster</name>
    <dbReference type="NCBI Taxonomy" id="10036"/>
    <lineage>
        <taxon>Eukaryota</taxon>
        <taxon>Metazoa</taxon>
        <taxon>Chordata</taxon>
        <taxon>Craniata</taxon>
        <taxon>Vertebrata</taxon>
        <taxon>Euteleostomi</taxon>
        <taxon>Mammalia</taxon>
        <taxon>Eutheria</taxon>
        <taxon>Euarchontoglires</taxon>
        <taxon>Glires</taxon>
        <taxon>Rodentia</taxon>
        <taxon>Myomorpha</taxon>
        <taxon>Muroidea</taxon>
        <taxon>Cricetidae</taxon>
        <taxon>Cricetinae</taxon>
        <taxon>Mesocricetus</taxon>
    </lineage>
</organism>
<dbReference type="InterPro" id="IPR057665">
    <property type="entry name" value="CEP192_PLK4_bind"/>
</dbReference>
<feature type="compositionally biased region" description="Low complexity" evidence="1">
    <location>
        <begin position="1005"/>
        <end position="1022"/>
    </location>
</feature>
<dbReference type="InterPro" id="IPR054090">
    <property type="entry name" value="Cep192_Spd-2-like_dom"/>
</dbReference>
<evidence type="ECO:0000259" key="6">
    <source>
        <dbReference type="Pfam" id="PF22067"/>
    </source>
</evidence>
<dbReference type="Pfam" id="PF25765">
    <property type="entry name" value="PLK4_bind_CEP192"/>
    <property type="match status" value="1"/>
</dbReference>
<sequence length="2558" mass="281837">MTILPFAVNILRSCFWYSQYIRTNFFFKLQLCGLSSREMEHFRGIAEESFPSFSVNSPLGNSEVLENVTLTSNFGLPIAVSTLARNRPSTDNRCLDVQESYLIEGRLSIPSVSSPSCQSDNTEPREKLQLSFQGDDSASRKKNYMESAHVSLALMTPRPEENQANTTTPDRCLRPLDEISPLEQIPDPALDFHVKSWMNNQEHKIVMTDARKHLEDKTPNSDFSHISLLENEKLLTLTNLEDSSDDDINDEEFYDDHLEAYFEQLAVPGMIYEAEGPESPENVFSLPANENSMLNYEFQLENNSSLISHDAYASGSSGTTHREFEEGHGCLLRTSGYAGIVDNVQQVDNVLPFSSHTRRTEKDIVPDQSRGCTGEDVLGKMKHTVDETLNLTYSHNMNSSKGGFNPADSIKQDSESSHQDKDLASGLETVLNVDRGLSTETPTVFIQKVGCITSSKTNGGNGMNWSPTCERRACEYYESVTKPNDKTDLSQSVVYQNEDGKWVTDLAYYTSFTDQQDLQMSPSNEMNEDFRSGTEALDLIAKDEEIFNKEHPFIQEEKIDVQDASLALGDTSWVATVDYRLLRKSLGTSVLDKDEGSYLRLSLGEFFAERSEALGCLGGGSSVKRPSFGYFITSPEEREPFALLKSDVSRSNLEKEMTHLHHDLFSGNLSELSQAQLSEGSVTLQAEELQSASQVDENDVTLTANQSKAEDTLCIYNKGEEHRNTSDSGDSVLRISTIASAIADVSVSTDPAQLVAMMKALTNKKRGKTSQDDTQENCSTMSHLLTNDVEKSNRSNALDMEKYLTKTEVSGCEGAQESFVRAGTSDIWDLCLPTQQTVEDISLVDVCATSTREPKGDSAAVFSGENVESETQESLRTIASSKSVLTNVRENGSTVIGRKACSSDEVPDVQNNEKAASVSIPTPGSYSSIGNCRVPCLRLLEKCEEMQDNREHGRKKECVSETSSSDKHVTFEEDFIVLPKRVDLKTVSPVSGGSGFEDQGSFRLSTSPLSHSSPSETSGSLSGCAVESLDLAHHQNRHSECELSELACSHADMSRLTYVSEQENTFPVPAADESSEDHKSDLTSELSTTIVRASPIPEEEETMEKLRNKVPGQNAEKVALPHIIQVESGLGKVTETPSLSSRFEDGEPNFTSSQDISSKSGEYLKAINVESTSGFSEQDLIGQALLNKPGLSHWSGPAIPSLPVLSQKAVDQGQRLTSTGMSTASSESSSQIPNLVTSANQHNLPLHIPAHASVAKVQNQPALCPALWTGHSLYTAPVAQQYLGPVPPSGSATLPQCHAGMQVCGTSGYSPYPPVVPEHVASGMCVGPNLASGMMGPSSLYNLCSTAVHQSIPSTAKPFPVPSVGENCETESWDSGMRSGFGNARVPEELRFPHACCVGIASQTLLSVLNPTDRWLQVNIRVLSICVNGEKVDLSTQTCLVFKNKVVIRPHATEEIKILFIPTNPGIFRCTFSVTSWPFSADADTVVQAEALGSRVTLTAIAETPVIEVETEKKGVLDFGDLTYEGWKALPLKLINRTHATVPIRLMISANALAWRCFTFSKEPIHASLKAAPYSDVIAQLVAPSVVSHVMPASYDGQDPEFLIVWVIFHSPKKRLTSEILGSAEEFLARVDIEVDSPNPIPVLRSVDLRARAGIARIHAPRDLQTMYLLADVNSSTKQPLPLKNAGNIEVYLDIKVAEQGSQFSVDPESLFLKPGEEHEVIVSFTPKDSKAYEERILRIFVQPLGPQYEVVLKGEVTPSGSKPPPPGSSCSDVPLILSNKQFLTWGGLPLGRTQLQKLVLRNSSTTTAQTLRLLIKGQDQDCFQIKNTFGSEERLTSNCEIRICPGEDYVISVLFAPTRLSCMLAKLEIKQLGNRSLPGVKFMIPLSGYGGTSNLILEDVKKLSDSYLVTVNDLIPGRESKVVFSIRNTGSRAAFVKAVCFKDSQRKVLMDPKVLRIFPDKFVLKERTQEDITLIYNPSIRKNDNKPATELLTVYFFGGDEISRQQYRRALLHKPGVIKQILPEHSVLQNIDFVEAFQDELLIDEVHSFTACDLPQRPNDIQLFYGSMRKITLSVVGEFRDSVSSREFLQPSSSARLESKSESGASGKQSGNVSLDVLPVKGPQGPPFLSQIAHPAQGTPPSEERWAVHPEHLILVASSSCEYLGDMAKTGRFQIINNTVRLLKFELYWPAHCLTVTPQHGFITPESKIQILVSPNSSLSTRQSMLPWTGLIYIHCDNGQKKMVKVQIREDLSQEPLPHLASSTFGTLGPGPEPSISHLTKPITKPPSTKVEIRNKTVIFPPTESGKTSENYLELENCGPTDVKWHLSSFAPPYVKGVDETGDVFRATYTAFRCSPISGTLEGHGIQKVSILFLPRDRGDYAQFWDVECHPAKEPHMKHTLRFQLSGQSIRAENDPEDSCSSRESLIKVDPAGVSRRRAVLDTSVHIPGRQLDLSHRGVYAPKDVYMFLPTKLGESRTLKVNLRNNSFFTHALKFLSPRAPFYIKHSKYSLRARHYIHIPVHFRPEAVGRFEALLVIQTDEGKSIAVRLIGEALGKS</sequence>
<dbReference type="Pfam" id="PF22073">
    <property type="entry name" value="Cep192_D4"/>
    <property type="match status" value="1"/>
</dbReference>
<evidence type="ECO:0000259" key="3">
    <source>
        <dbReference type="Pfam" id="PF22064"/>
    </source>
</evidence>
<dbReference type="Pfam" id="PF22067">
    <property type="entry name" value="Cep192_D3"/>
    <property type="match status" value="1"/>
</dbReference>
<dbReference type="InterPro" id="IPR054085">
    <property type="entry name" value="Cep192-like_D1"/>
</dbReference>
<feature type="region of interest" description="Disordered" evidence="1">
    <location>
        <begin position="396"/>
        <end position="422"/>
    </location>
</feature>
<dbReference type="PANTHER" id="PTHR16029:SF11">
    <property type="entry name" value="CENTROSOMAL PROTEIN OF 192 KDA"/>
    <property type="match status" value="1"/>
</dbReference>
<feature type="domain" description="Cep192-like" evidence="3">
    <location>
        <begin position="1504"/>
        <end position="1656"/>
    </location>
</feature>
<evidence type="ECO:0000259" key="9">
    <source>
        <dbReference type="Pfam" id="PF22076"/>
    </source>
</evidence>
<evidence type="ECO:0000313" key="11">
    <source>
        <dbReference type="RefSeq" id="XP_040597587.1"/>
    </source>
</evidence>
<feature type="domain" description="Cep192-like" evidence="4">
    <location>
        <begin position="2288"/>
        <end position="2411"/>
    </location>
</feature>
<evidence type="ECO:0000256" key="1">
    <source>
        <dbReference type="SAM" id="MobiDB-lite"/>
    </source>
</evidence>
<dbReference type="InterPro" id="IPR054086">
    <property type="entry name" value="Cep192-like_D2"/>
</dbReference>